<evidence type="ECO:0000313" key="3">
    <source>
        <dbReference type="Proteomes" id="UP000663586"/>
    </source>
</evidence>
<reference evidence="2" key="1">
    <citation type="submission" date="2020-11" db="EMBL/GenBank/DDBJ databases">
        <title>Carbohydrate-dependent, anaerobic sulfur respiration: A novel catabolism in halophilic archaea.</title>
        <authorList>
            <person name="Sorokin D.Y."/>
            <person name="Messina E."/>
            <person name="Smedile F."/>
            <person name="La Cono V."/>
            <person name="Hallsworth J.E."/>
            <person name="Yakimov M.M."/>
        </authorList>
    </citation>
    <scope>NUCLEOTIDE SEQUENCE</scope>
    <source>
        <strain evidence="2">AArc-S</strain>
    </source>
</reference>
<name>A0A897MRH6_9EURY</name>
<proteinExistence type="predicted"/>
<dbReference type="AlphaFoldDB" id="A0A897MRH6"/>
<feature type="compositionally biased region" description="Acidic residues" evidence="1">
    <location>
        <begin position="71"/>
        <end position="86"/>
    </location>
</feature>
<dbReference type="Pfam" id="PF25925">
    <property type="entry name" value="DUF7970"/>
    <property type="match status" value="1"/>
</dbReference>
<accession>A0A897MRH6</accession>
<organism evidence="2 3">
    <name type="scientific">Natranaeroarchaeum sulfidigenes</name>
    <dbReference type="NCBI Taxonomy" id="2784880"/>
    <lineage>
        <taxon>Archaea</taxon>
        <taxon>Methanobacteriati</taxon>
        <taxon>Methanobacteriota</taxon>
        <taxon>Stenosarchaea group</taxon>
        <taxon>Halobacteria</taxon>
        <taxon>Halobacteriales</taxon>
        <taxon>Natronoarchaeaceae</taxon>
        <taxon>Natranaeroarchaeum</taxon>
    </lineage>
</organism>
<dbReference type="EMBL" id="CP064786">
    <property type="protein sequence ID" value="QSG03032.1"/>
    <property type="molecule type" value="Genomic_DNA"/>
</dbReference>
<dbReference type="KEGG" id="hara:AArcS_1823"/>
<protein>
    <submittedName>
        <fullName evidence="2">Uncharacterized protein</fullName>
    </submittedName>
</protein>
<dbReference type="Proteomes" id="UP000663586">
    <property type="component" value="Chromosome"/>
</dbReference>
<evidence type="ECO:0000256" key="1">
    <source>
        <dbReference type="SAM" id="MobiDB-lite"/>
    </source>
</evidence>
<gene>
    <name evidence="2" type="ORF">AArcS_1823</name>
</gene>
<feature type="compositionally biased region" description="Basic and acidic residues" evidence="1">
    <location>
        <begin position="1"/>
        <end position="70"/>
    </location>
</feature>
<keyword evidence="3" id="KW-1185">Reference proteome</keyword>
<evidence type="ECO:0000313" key="2">
    <source>
        <dbReference type="EMBL" id="QSG03032.1"/>
    </source>
</evidence>
<sequence>MSRGAEEHSKDLETDNKVHTLYHDGTERNRWHSERSEYRTDEQDAIERGAERMTDRTPDTPGRSGERAADESDEETISSESFEEVVTEARDTVDPEAVEASVSTIAETVEDVIDGVGNRAGENIETPAFEFEETVQQTIYVRPSSLRELEDLEALVDARLRTDHDVRNLTGSEFYDAVVRVAANHEEELLAAVLSERTGGE</sequence>
<dbReference type="InterPro" id="IPR058276">
    <property type="entry name" value="DUF7970"/>
</dbReference>
<feature type="region of interest" description="Disordered" evidence="1">
    <location>
        <begin position="1"/>
        <end position="97"/>
    </location>
</feature>